<feature type="domain" description="PAS" evidence="4">
    <location>
        <begin position="1034"/>
        <end position="1104"/>
    </location>
</feature>
<dbReference type="SUPFAM" id="SSF50998">
    <property type="entry name" value="Quinoprotein alcohol dehydrogenase-like"/>
    <property type="match status" value="1"/>
</dbReference>
<dbReference type="InterPro" id="IPR011047">
    <property type="entry name" value="Quinoprotein_ADH-like_sf"/>
</dbReference>
<evidence type="ECO:0000313" key="6">
    <source>
        <dbReference type="EMBL" id="AEA44011.1"/>
    </source>
</evidence>
<dbReference type="STRING" id="755732.Fluta_2025"/>
<evidence type="ECO:0000256" key="1">
    <source>
        <dbReference type="ARBA" id="ARBA00022801"/>
    </source>
</evidence>
<dbReference type="eggNOG" id="COG2208">
    <property type="taxonomic scope" value="Bacteria"/>
</dbReference>
<dbReference type="PANTHER" id="PTHR43156">
    <property type="entry name" value="STAGE II SPORULATION PROTEIN E-RELATED"/>
    <property type="match status" value="1"/>
</dbReference>
<dbReference type="PROSITE" id="PS50113">
    <property type="entry name" value="PAC"/>
    <property type="match status" value="1"/>
</dbReference>
<name>F2IKA8_FLUTR</name>
<keyword evidence="2" id="KW-0472">Membrane</keyword>
<sequence length="1416" mass="161922" precursor="true">MKLRIFLSLISLLVVSLKLHAQLHTFREYNHRDGLKITSTLSTTQDELGYLLIGTDGDGIVRFNGTSFESIHPPKGLDRPYHVTGILQINNEVYFSTLYQGVLRYYNNEIHSIYKQNLDVNGEVLRISRCQKNISVICKNSIIIIDLKGKVLLKKSYPSGSITRCIELLEVPNGSVLFTDKESYFINSHEVVKLSKWVNSGNTTFKMASYQDKKLNLYNQEGTFKYSYFFGENGTIIRQTKEATNFKFAEQAIENITSKNELILFNTTENDLFEIKGNKLTKIERNYDQNLAEISQLFIDASGDYWLNTSQGITKVSVEPFTKLKLNPIFENKLITHVFKTKKNELLISSGNQGIHFGNLTANNYQLKTKLTANHILECPLGTLICTNDGIYEFKNHEIIPSSIPNQKGENIRFAIWDGKKLWFAPVGKGLFKYDPQSKISTKITIKKSADCYYCGQVSADGKFIYFGTNEGVKKLNLQSNKLIHLKAFNEIGSYTGNSTKDIYGNLWFTLDRGIAGIDRNHNLTKITDRKLLPSFLFYTLSSDKSGHLILGTNLGIHILKVNNKAKVIYNKDYNETNGFLGYETNMRATFQDNNICYVGTSEGLFLINTEILQNYPVPPKPIILKGRLFQNGVIRDVDNGKYLTFKTILAKNKGLEYHYRIDKFHKSWQKLTSTSEMKMPELENGTYNLEVKSTFDGINFSETTLYPITAHTPAWQSKWFILIIILILGILNIAYLEWTRTGMRVNLYEISYNSLDPRFIPKLLLFASITNVLVGIIIYYFVDEALAHVTVNIVASSILMLGYFIHRITARRNRLDYINNLSLYLSLMVLFVQFFYILFITNIHSYPIVAIILVSSALPYLLNNIRSIIIICLLEIFISVLMLLWIEKPIYNGVLFVLTIGVSSALTVMVTYLRNDSLEKLFFVSNILNKGNMMAISFDQKGIITYCSKNLSSLLHIDSNMIVGKSLSTLNPIVVSAEMREFSLGDEFSDGKIFLVPMYNKKGEVIWIEWSCKYFSDSVRVIMGQDVTEKLTLTTNYQSLVENANDMIFNTDIDGNFTYVNEMSSRVFGYRNENLIGKNSMSVVLPDYREIVKEFFSNQFLNRIQNTYLEFPIRTKEGRIVWLGQNASIVFEPGSRKRIIGFTALARDITEKRANELLIEQQNKDITSSINSAKRIQYSLLPKATEIGSYFQDYFIVFKPKDIVSGDFYWSYQIEDKLILVLADCTGHGVPGAFMTILGINLLNQFVIERNIHDPAKILNDLNNELHKLLQHEGNPLTNEGLDALVTIFENDTIQFATSGVALIHTTPTDFILYRSTKKEVEAEVVIYENNSITLADDDQIYLITDGFQKQFGSIRNKKFSFKRVKELLEQVKIESMPLQKKYFENAWSNWSEGHEQTDDITVIGLKKYIPKKKS</sequence>
<dbReference type="InterPro" id="IPR011123">
    <property type="entry name" value="Y_Y_Y"/>
</dbReference>
<dbReference type="GO" id="GO:0006355">
    <property type="term" value="P:regulation of DNA-templated transcription"/>
    <property type="evidence" value="ECO:0007669"/>
    <property type="project" value="InterPro"/>
</dbReference>
<dbReference type="EMBL" id="CP002542">
    <property type="protein sequence ID" value="AEA44011.1"/>
    <property type="molecule type" value="Genomic_DNA"/>
</dbReference>
<feature type="transmembrane region" description="Helical" evidence="2">
    <location>
        <begin position="893"/>
        <end position="914"/>
    </location>
</feature>
<keyword evidence="2" id="KW-0812">Transmembrane</keyword>
<keyword evidence="1" id="KW-0378">Hydrolase</keyword>
<feature type="chain" id="PRO_5003278491" evidence="3">
    <location>
        <begin position="22"/>
        <end position="1416"/>
    </location>
</feature>
<reference evidence="6 7" key="1">
    <citation type="journal article" date="2011" name="Stand. Genomic Sci.">
        <title>Complete genome sequence of the gliding freshwater bacterium Fluviicola taffensis type strain (RW262).</title>
        <authorList>
            <person name="Woyke T."/>
            <person name="Chertkov O."/>
            <person name="Lapidus A."/>
            <person name="Nolan M."/>
            <person name="Lucas S."/>
            <person name="Del Rio T.G."/>
            <person name="Tice H."/>
            <person name="Cheng J.F."/>
            <person name="Tapia R."/>
            <person name="Han C."/>
            <person name="Goodwin L."/>
            <person name="Pitluck S."/>
            <person name="Liolios K."/>
            <person name="Pagani I."/>
            <person name="Ivanova N."/>
            <person name="Huntemann M."/>
            <person name="Mavromatis K."/>
            <person name="Mikhailova N."/>
            <person name="Pati A."/>
            <person name="Chen A."/>
            <person name="Palaniappan K."/>
            <person name="Land M."/>
            <person name="Hauser L."/>
            <person name="Brambilla E.M."/>
            <person name="Rohde M."/>
            <person name="Mwirichia R."/>
            <person name="Sikorski J."/>
            <person name="Tindall B.J."/>
            <person name="Goker M."/>
            <person name="Bristow J."/>
            <person name="Eisen J.A."/>
            <person name="Markowitz V."/>
            <person name="Hugenholtz P."/>
            <person name="Klenk H.P."/>
            <person name="Kyrpides N.C."/>
        </authorList>
    </citation>
    <scope>NUCLEOTIDE SEQUENCE [LARGE SCALE GENOMIC DNA]</scope>
    <source>
        <strain evidence="7">DSM 16823 / RW262 / RW262</strain>
    </source>
</reference>
<dbReference type="RefSeq" id="WP_013686781.1">
    <property type="nucleotide sequence ID" value="NC_015321.1"/>
</dbReference>
<dbReference type="SMART" id="SM00091">
    <property type="entry name" value="PAS"/>
    <property type="match status" value="2"/>
</dbReference>
<evidence type="ECO:0000259" key="4">
    <source>
        <dbReference type="PROSITE" id="PS50112"/>
    </source>
</evidence>
<evidence type="ECO:0000313" key="7">
    <source>
        <dbReference type="Proteomes" id="UP000007463"/>
    </source>
</evidence>
<feature type="transmembrane region" description="Helical" evidence="2">
    <location>
        <begin position="818"/>
        <end position="838"/>
    </location>
</feature>
<dbReference type="KEGG" id="fte:Fluta_2025"/>
<keyword evidence="2" id="KW-1133">Transmembrane helix</keyword>
<keyword evidence="7" id="KW-1185">Reference proteome</keyword>
<dbReference type="InterPro" id="IPR052016">
    <property type="entry name" value="Bact_Sigma-Reg"/>
</dbReference>
<feature type="signal peptide" evidence="3">
    <location>
        <begin position="1"/>
        <end position="21"/>
    </location>
</feature>
<dbReference type="PANTHER" id="PTHR43156:SF9">
    <property type="entry name" value="HAMP DOMAIN-CONTAINING PROTEIN"/>
    <property type="match status" value="1"/>
</dbReference>
<dbReference type="Gene3D" id="3.30.450.20">
    <property type="entry name" value="PAS domain"/>
    <property type="match status" value="2"/>
</dbReference>
<dbReference type="NCBIfam" id="TIGR00229">
    <property type="entry name" value="sensory_box"/>
    <property type="match status" value="1"/>
</dbReference>
<dbReference type="Gene3D" id="2.130.10.10">
    <property type="entry name" value="YVTN repeat-like/Quinoprotein amine dehydrogenase"/>
    <property type="match status" value="3"/>
</dbReference>
<feature type="domain" description="PAC" evidence="5">
    <location>
        <begin position="1108"/>
        <end position="1162"/>
    </location>
</feature>
<dbReference type="InterPro" id="IPR001932">
    <property type="entry name" value="PPM-type_phosphatase-like_dom"/>
</dbReference>
<dbReference type="InterPro" id="IPR013767">
    <property type="entry name" value="PAS_fold"/>
</dbReference>
<accession>F2IKA8</accession>
<dbReference type="eggNOG" id="COG2202">
    <property type="taxonomic scope" value="Bacteria"/>
</dbReference>
<dbReference type="Pfam" id="PF07228">
    <property type="entry name" value="SpoIIE"/>
    <property type="match status" value="1"/>
</dbReference>
<organism evidence="6 7">
    <name type="scientific">Fluviicola taffensis (strain DSM 16823 / NCIMB 13979 / RW262)</name>
    <dbReference type="NCBI Taxonomy" id="755732"/>
    <lineage>
        <taxon>Bacteria</taxon>
        <taxon>Pseudomonadati</taxon>
        <taxon>Bacteroidota</taxon>
        <taxon>Flavobacteriia</taxon>
        <taxon>Flavobacteriales</taxon>
        <taxon>Crocinitomicaceae</taxon>
        <taxon>Fluviicola</taxon>
    </lineage>
</organism>
<feature type="transmembrane region" description="Helical" evidence="2">
    <location>
        <begin position="720"/>
        <end position="739"/>
    </location>
</feature>
<evidence type="ECO:0000256" key="3">
    <source>
        <dbReference type="SAM" id="SignalP"/>
    </source>
</evidence>
<dbReference type="Pfam" id="PF07495">
    <property type="entry name" value="Y_Y_Y"/>
    <property type="match status" value="1"/>
</dbReference>
<dbReference type="InterPro" id="IPR015943">
    <property type="entry name" value="WD40/YVTN_repeat-like_dom_sf"/>
</dbReference>
<feature type="transmembrane region" description="Helical" evidence="2">
    <location>
        <begin position="787"/>
        <end position="806"/>
    </location>
</feature>
<dbReference type="Gene3D" id="2.60.40.10">
    <property type="entry name" value="Immunoglobulins"/>
    <property type="match status" value="1"/>
</dbReference>
<dbReference type="InterPro" id="IPR000014">
    <property type="entry name" value="PAS"/>
</dbReference>
<reference evidence="7" key="2">
    <citation type="submission" date="2011-02" db="EMBL/GenBank/DDBJ databases">
        <title>The complete genome of Fluviicola taffensis DSM 16823.</title>
        <authorList>
            <consortium name="US DOE Joint Genome Institute (JGI-PGF)"/>
            <person name="Lucas S."/>
            <person name="Copeland A."/>
            <person name="Lapidus A."/>
            <person name="Bruce D."/>
            <person name="Goodwin L."/>
            <person name="Pitluck S."/>
            <person name="Kyrpides N."/>
            <person name="Mavromatis K."/>
            <person name="Ivanova N."/>
            <person name="Mikhailova N."/>
            <person name="Pagani I."/>
            <person name="Chertkov O."/>
            <person name="Detter J.C."/>
            <person name="Han C."/>
            <person name="Tapia R."/>
            <person name="Land M."/>
            <person name="Hauser L."/>
            <person name="Markowitz V."/>
            <person name="Cheng J.-F."/>
            <person name="Hugenholtz P."/>
            <person name="Woyke T."/>
            <person name="Wu D."/>
            <person name="Tindall B."/>
            <person name="Pomrenke H.G."/>
            <person name="Brambilla E."/>
            <person name="Klenk H.-P."/>
            <person name="Eisen J.A."/>
        </authorList>
    </citation>
    <scope>NUCLEOTIDE SEQUENCE [LARGE SCALE GENOMIC DNA]</scope>
    <source>
        <strain evidence="7">DSM 16823 / RW262 / RW262</strain>
    </source>
</reference>
<dbReference type="HOGENOM" id="CLU_253342_0_0_10"/>
<evidence type="ECO:0000259" key="5">
    <source>
        <dbReference type="PROSITE" id="PS50113"/>
    </source>
</evidence>
<evidence type="ECO:0000256" key="2">
    <source>
        <dbReference type="SAM" id="Phobius"/>
    </source>
</evidence>
<dbReference type="InterPro" id="IPR000700">
    <property type="entry name" value="PAS-assoc_C"/>
</dbReference>
<dbReference type="InterPro" id="IPR035965">
    <property type="entry name" value="PAS-like_dom_sf"/>
</dbReference>
<dbReference type="SMART" id="SM00331">
    <property type="entry name" value="PP2C_SIG"/>
    <property type="match status" value="1"/>
</dbReference>
<proteinExistence type="predicted"/>
<keyword evidence="3" id="KW-0732">Signal</keyword>
<feature type="transmembrane region" description="Helical" evidence="2">
    <location>
        <begin position="869"/>
        <end position="887"/>
    </location>
</feature>
<dbReference type="PROSITE" id="PS50112">
    <property type="entry name" value="PAS"/>
    <property type="match status" value="1"/>
</dbReference>
<protein>
    <submittedName>
        <fullName evidence="6">Putative PAS/PAC sensor protein</fullName>
    </submittedName>
</protein>
<dbReference type="Proteomes" id="UP000007463">
    <property type="component" value="Chromosome"/>
</dbReference>
<dbReference type="InterPro" id="IPR036457">
    <property type="entry name" value="PPM-type-like_dom_sf"/>
</dbReference>
<dbReference type="GO" id="GO:0016791">
    <property type="term" value="F:phosphatase activity"/>
    <property type="evidence" value="ECO:0007669"/>
    <property type="project" value="TreeGrafter"/>
</dbReference>
<dbReference type="Pfam" id="PF13426">
    <property type="entry name" value="PAS_9"/>
    <property type="match status" value="1"/>
</dbReference>
<dbReference type="Gene3D" id="3.60.40.10">
    <property type="entry name" value="PPM-type phosphatase domain"/>
    <property type="match status" value="1"/>
</dbReference>
<feature type="transmembrane region" description="Helical" evidence="2">
    <location>
        <begin position="760"/>
        <end position="781"/>
    </location>
</feature>
<dbReference type="eggNOG" id="COG3292">
    <property type="taxonomic scope" value="Bacteria"/>
</dbReference>
<dbReference type="CDD" id="cd00130">
    <property type="entry name" value="PAS"/>
    <property type="match status" value="2"/>
</dbReference>
<dbReference type="SUPFAM" id="SSF55785">
    <property type="entry name" value="PYP-like sensor domain (PAS domain)"/>
    <property type="match status" value="2"/>
</dbReference>
<dbReference type="Pfam" id="PF00989">
    <property type="entry name" value="PAS"/>
    <property type="match status" value="1"/>
</dbReference>
<gene>
    <name evidence="6" type="ordered locus">Fluta_2025</name>
</gene>
<dbReference type="OrthoDB" id="9811889at2"/>
<dbReference type="InterPro" id="IPR013783">
    <property type="entry name" value="Ig-like_fold"/>
</dbReference>